<feature type="transmembrane region" description="Helical" evidence="6">
    <location>
        <begin position="366"/>
        <end position="387"/>
    </location>
</feature>
<keyword evidence="10" id="KW-1185">Reference proteome</keyword>
<feature type="domain" description="V-type proton ATPase subunit S1/VOA1 transmembrane" evidence="8">
    <location>
        <begin position="360"/>
        <end position="398"/>
    </location>
</feature>
<dbReference type="Proteomes" id="UP000325440">
    <property type="component" value="Unassembled WGS sequence"/>
</dbReference>
<keyword evidence="5 6" id="KW-0472">Membrane</keyword>
<dbReference type="PANTHER" id="PTHR12471">
    <property type="entry name" value="VACUOLAR ATP SYNTHASE SUBUNIT S1"/>
    <property type="match status" value="1"/>
</dbReference>
<dbReference type="InterPro" id="IPR046756">
    <property type="entry name" value="VAS1/VOA1_TM"/>
</dbReference>
<protein>
    <submittedName>
        <fullName evidence="9">ATPase, V1 complex, subunit S1</fullName>
    </submittedName>
</protein>
<evidence type="ECO:0000256" key="7">
    <source>
        <dbReference type="SAM" id="SignalP"/>
    </source>
</evidence>
<accession>A0A5E4MIE5</accession>
<keyword evidence="4 6" id="KW-1133">Transmembrane helix</keyword>
<gene>
    <name evidence="9" type="ORF">CINCED_3A018615</name>
</gene>
<evidence type="ECO:0000256" key="3">
    <source>
        <dbReference type="ARBA" id="ARBA00022692"/>
    </source>
</evidence>
<dbReference type="Pfam" id="PF20520">
    <property type="entry name" value="Ac45-VOA1_TM"/>
    <property type="match status" value="1"/>
</dbReference>
<keyword evidence="3 6" id="KW-0812">Transmembrane</keyword>
<evidence type="ECO:0000256" key="5">
    <source>
        <dbReference type="ARBA" id="ARBA00023136"/>
    </source>
</evidence>
<dbReference type="EMBL" id="CABPRJ010000949">
    <property type="protein sequence ID" value="VVC31308.1"/>
    <property type="molecule type" value="Genomic_DNA"/>
</dbReference>
<feature type="chain" id="PRO_5022997967" evidence="7">
    <location>
        <begin position="21"/>
        <end position="410"/>
    </location>
</feature>
<dbReference type="OrthoDB" id="9985059at2759"/>
<evidence type="ECO:0000256" key="6">
    <source>
        <dbReference type="SAM" id="Phobius"/>
    </source>
</evidence>
<evidence type="ECO:0000313" key="10">
    <source>
        <dbReference type="Proteomes" id="UP000325440"/>
    </source>
</evidence>
<evidence type="ECO:0000313" key="9">
    <source>
        <dbReference type="EMBL" id="VVC31308.1"/>
    </source>
</evidence>
<sequence>MAMYPVLIFGCLCAISLTTGDYVPTIAISCGITPLLTLPKYQPSIDTLGFKKLLASLWNDDTKVIVILDDELSLEDFTMKGTDGHSLFQLFENVKDRRFFPSVDQPEKAVEMLSKNGFTVKAYNDNTYIHNSSGKIIALADFNEKDNMKDHSRQSTLLKHNNDMSNMFNNLCKQYTNVVLVFSGKLNPWIEKSGLSNNHHLVTRHLMATESKHFILKDSKIRNALVYSASYPTLTADNVTFTVEGTNSEPTTGLRDSAIKIGSTFTYNKEKIILRFRFEKTTFTWALKGIEFELGSANVLLEPKNNQTIGAPLGLSYFSKGPVVFTNGSIVLTFNDTFQVQPWLTSTGDEKFNDPQAQDSFFTPPILAGLFVSALMLFIVTWGITMIMDIKIMDRFDDPKGKTITINVAE</sequence>
<dbReference type="GO" id="GO:0033176">
    <property type="term" value="C:proton-transporting V-type ATPase complex"/>
    <property type="evidence" value="ECO:0007669"/>
    <property type="project" value="TreeGrafter"/>
</dbReference>
<proteinExistence type="inferred from homology"/>
<evidence type="ECO:0000259" key="8">
    <source>
        <dbReference type="Pfam" id="PF20520"/>
    </source>
</evidence>
<comment type="similarity">
    <text evidence="2">Belongs to the vacuolar ATPase subunit S1 family.</text>
</comment>
<comment type="subcellular location">
    <subcellularLocation>
        <location evidence="1">Membrane</location>
        <topology evidence="1">Single-pass membrane protein</topology>
    </subcellularLocation>
</comment>
<dbReference type="AlphaFoldDB" id="A0A5E4MIE5"/>
<evidence type="ECO:0000256" key="4">
    <source>
        <dbReference type="ARBA" id="ARBA00022989"/>
    </source>
</evidence>
<dbReference type="PANTHER" id="PTHR12471:SF7">
    <property type="entry name" value="V-TYPE PROTON ATPASE SUBUNIT S1"/>
    <property type="match status" value="1"/>
</dbReference>
<name>A0A5E4MIE5_9HEMI</name>
<keyword evidence="7" id="KW-0732">Signal</keyword>
<dbReference type="InterPro" id="IPR008388">
    <property type="entry name" value="Ac45_acc_su"/>
</dbReference>
<organism evidence="9 10">
    <name type="scientific">Cinara cedri</name>
    <dbReference type="NCBI Taxonomy" id="506608"/>
    <lineage>
        <taxon>Eukaryota</taxon>
        <taxon>Metazoa</taxon>
        <taxon>Ecdysozoa</taxon>
        <taxon>Arthropoda</taxon>
        <taxon>Hexapoda</taxon>
        <taxon>Insecta</taxon>
        <taxon>Pterygota</taxon>
        <taxon>Neoptera</taxon>
        <taxon>Paraneoptera</taxon>
        <taxon>Hemiptera</taxon>
        <taxon>Sternorrhyncha</taxon>
        <taxon>Aphidomorpha</taxon>
        <taxon>Aphidoidea</taxon>
        <taxon>Aphididae</taxon>
        <taxon>Lachninae</taxon>
        <taxon>Cinara</taxon>
    </lineage>
</organism>
<feature type="signal peptide" evidence="7">
    <location>
        <begin position="1"/>
        <end position="20"/>
    </location>
</feature>
<evidence type="ECO:0000256" key="2">
    <source>
        <dbReference type="ARBA" id="ARBA00009037"/>
    </source>
</evidence>
<reference evidence="9 10" key="1">
    <citation type="submission" date="2019-08" db="EMBL/GenBank/DDBJ databases">
        <authorList>
            <person name="Alioto T."/>
            <person name="Alioto T."/>
            <person name="Gomez Garrido J."/>
        </authorList>
    </citation>
    <scope>NUCLEOTIDE SEQUENCE [LARGE SCALE GENOMIC DNA]</scope>
</reference>
<dbReference type="GO" id="GO:0001671">
    <property type="term" value="F:ATPase activator activity"/>
    <property type="evidence" value="ECO:0007669"/>
    <property type="project" value="TreeGrafter"/>
</dbReference>
<evidence type="ECO:0000256" key="1">
    <source>
        <dbReference type="ARBA" id="ARBA00004167"/>
    </source>
</evidence>
<dbReference type="GO" id="GO:0030641">
    <property type="term" value="P:regulation of cellular pH"/>
    <property type="evidence" value="ECO:0007669"/>
    <property type="project" value="TreeGrafter"/>
</dbReference>